<feature type="transmembrane region" description="Helical" evidence="1">
    <location>
        <begin position="90"/>
        <end position="109"/>
    </location>
</feature>
<name>A0ABV4UFP4_9RHOO</name>
<accession>A0ABV4UFP4</accession>
<gene>
    <name evidence="2" type="primary">tfpZ</name>
    <name evidence="2" type="ORF">ABCS64_07845</name>
</gene>
<comment type="caution">
    <text evidence="2">The sequence shown here is derived from an EMBL/GenBank/DDBJ whole genome shotgun (WGS) entry which is preliminary data.</text>
</comment>
<keyword evidence="1" id="KW-0472">Membrane</keyword>
<protein>
    <submittedName>
        <fullName evidence="2">TfpX/TfpZ family type IV pilin accessory protein</fullName>
    </submittedName>
</protein>
<keyword evidence="1" id="KW-0812">Transmembrane</keyword>
<dbReference type="Proteomes" id="UP001574673">
    <property type="component" value="Unassembled WGS sequence"/>
</dbReference>
<evidence type="ECO:0000313" key="3">
    <source>
        <dbReference type="Proteomes" id="UP001574673"/>
    </source>
</evidence>
<dbReference type="NCBIfam" id="NF041437">
    <property type="entry name" value="TfpZ"/>
    <property type="match status" value="1"/>
</dbReference>
<dbReference type="InterPro" id="IPR047814">
    <property type="entry name" value="TfpX/TfpZ-like"/>
</dbReference>
<feature type="transmembrane region" description="Helical" evidence="1">
    <location>
        <begin position="21"/>
        <end position="43"/>
    </location>
</feature>
<sequence>MSADQLNHGIGHSMVTRLRASGIHFVISATVAFIVAGLVFWLWYPTPHQHLSGGIDLFVLLISVDLVIGPLLTLIVFNLSKPRRELVRDLFIIAILQAAALMYGMHVVFQARPVHVVFEYTRFRVVYASDLLPEFLNKAPEAMRHLPWTGPTFLSVRPMRAEEKLDILLQELSGFPLANRADMWQPYAEAASNAAAIGKSVTDLMPRLTSAQQASIRALMAQKNLSEKDVVYVPLLSRSPQVAAVLVEAHSGQILMVLDTSIE</sequence>
<evidence type="ECO:0000313" key="2">
    <source>
        <dbReference type="EMBL" id="MFA9950229.1"/>
    </source>
</evidence>
<keyword evidence="1" id="KW-1133">Transmembrane helix</keyword>
<dbReference type="EMBL" id="JBEUWX010000002">
    <property type="protein sequence ID" value="MFA9950229.1"/>
    <property type="molecule type" value="Genomic_DNA"/>
</dbReference>
<feature type="transmembrane region" description="Helical" evidence="1">
    <location>
        <begin position="55"/>
        <end position="78"/>
    </location>
</feature>
<proteinExistence type="predicted"/>
<evidence type="ECO:0000256" key="1">
    <source>
        <dbReference type="SAM" id="Phobius"/>
    </source>
</evidence>
<keyword evidence="3" id="KW-1185">Reference proteome</keyword>
<dbReference type="RefSeq" id="WP_418891297.1">
    <property type="nucleotide sequence ID" value="NZ_JBEUWX010000002.1"/>
</dbReference>
<reference evidence="3" key="1">
    <citation type="submission" date="2024-06" db="EMBL/GenBank/DDBJ databases">
        <title>Radixoralia hellwigii gen. nov., sp nov., isolated from a root canal in the human oral cavity.</title>
        <authorList>
            <person name="Bartsch S."/>
            <person name="Wittmer A."/>
            <person name="Schulz A.-K."/>
            <person name="Neumann-Schaal M."/>
            <person name="Wolf J."/>
            <person name="Gronow S."/>
            <person name="Tennert C."/>
            <person name="Haecker G."/>
            <person name="Cieplik F."/>
            <person name="Al-Ahmad A."/>
        </authorList>
    </citation>
    <scope>NUCLEOTIDE SEQUENCE [LARGE SCALE GENOMIC DNA]</scope>
    <source>
        <strain evidence="3">Wk13</strain>
    </source>
</reference>
<organism evidence="2 3">
    <name type="scientific">Dentiradicibacter hellwigii</name>
    <dbReference type="NCBI Taxonomy" id="3149053"/>
    <lineage>
        <taxon>Bacteria</taxon>
        <taxon>Pseudomonadati</taxon>
        <taxon>Pseudomonadota</taxon>
        <taxon>Betaproteobacteria</taxon>
        <taxon>Rhodocyclales</taxon>
        <taxon>Rhodocyclaceae</taxon>
        <taxon>Dentiradicibacter</taxon>
    </lineage>
</organism>